<protein>
    <recommendedName>
        <fullName evidence="2">Clp R domain-containing protein</fullName>
    </recommendedName>
</protein>
<dbReference type="InterPro" id="IPR004176">
    <property type="entry name" value="Clp_R_N"/>
</dbReference>
<dbReference type="EMBL" id="JACJTU010000061">
    <property type="protein sequence ID" value="MBD2738876.1"/>
    <property type="molecule type" value="Genomic_DNA"/>
</dbReference>
<dbReference type="InterPro" id="IPR036628">
    <property type="entry name" value="Clp_N_dom_sf"/>
</dbReference>
<dbReference type="SUPFAM" id="SSF81923">
    <property type="entry name" value="Double Clp-N motif"/>
    <property type="match status" value="1"/>
</dbReference>
<feature type="domain" description="Clp R" evidence="2">
    <location>
        <begin position="44"/>
        <end position="185"/>
    </location>
</feature>
<proteinExistence type="predicted"/>
<comment type="caution">
    <text evidence="3">The sequence shown here is derived from an EMBL/GenBank/DDBJ whole genome shotgun (WGS) entry which is preliminary data.</text>
</comment>
<dbReference type="InterPro" id="IPR044217">
    <property type="entry name" value="CLPT1/2"/>
</dbReference>
<dbReference type="Proteomes" id="UP000637383">
    <property type="component" value="Unassembled WGS sequence"/>
</dbReference>
<organism evidence="3 4">
    <name type="scientific">Nostoc paludosum FACHB-159</name>
    <dbReference type="NCBI Taxonomy" id="2692908"/>
    <lineage>
        <taxon>Bacteria</taxon>
        <taxon>Bacillati</taxon>
        <taxon>Cyanobacteriota</taxon>
        <taxon>Cyanophyceae</taxon>
        <taxon>Nostocales</taxon>
        <taxon>Nostocaceae</taxon>
        <taxon>Nostoc</taxon>
    </lineage>
</organism>
<dbReference type="PANTHER" id="PTHR47016:SF5">
    <property type="entry name" value="CLP DOMAIN SUPERFAMILY PROTEIN"/>
    <property type="match status" value="1"/>
</dbReference>
<dbReference type="Pfam" id="PF02861">
    <property type="entry name" value="Clp_N"/>
    <property type="match status" value="1"/>
</dbReference>
<evidence type="ECO:0000313" key="3">
    <source>
        <dbReference type="EMBL" id="MBD2738876.1"/>
    </source>
</evidence>
<evidence type="ECO:0000256" key="1">
    <source>
        <dbReference type="PROSITE-ProRule" id="PRU01251"/>
    </source>
</evidence>
<accession>A0ABR8KH54</accession>
<name>A0ABR8KH54_9NOSO</name>
<dbReference type="PROSITE" id="PS51903">
    <property type="entry name" value="CLP_R"/>
    <property type="match status" value="1"/>
</dbReference>
<sequence>MKNHSNERVRNAAKNALNKSWILAPRNDASEEVSSVQESSKTFFGQFTDKAIKVLMLAQGESRRLKYNFVGSEHILLGLIGEGTGIAATTLNSNKVNLKNARIEVEKIIGRGSDDVAAEIPFTPRAKQLLELSKIEAEQLGHNYVGTEHLLLGLIRGGDGVGVQVLRNLGVNLQKLRNLVLQAIA</sequence>
<keyword evidence="1" id="KW-0677">Repeat</keyword>
<evidence type="ECO:0000313" key="4">
    <source>
        <dbReference type="Proteomes" id="UP000637383"/>
    </source>
</evidence>
<dbReference type="PANTHER" id="PTHR47016">
    <property type="entry name" value="ATP-DEPENDENT CLP PROTEASE ATP-BINDING SUBUNIT CLPT1, CHLOROPLASTIC"/>
    <property type="match status" value="1"/>
</dbReference>
<reference evidence="3 4" key="1">
    <citation type="journal article" date="2020" name="ISME J.">
        <title>Comparative genomics reveals insights into cyanobacterial evolution and habitat adaptation.</title>
        <authorList>
            <person name="Chen M.Y."/>
            <person name="Teng W.K."/>
            <person name="Zhao L."/>
            <person name="Hu C.X."/>
            <person name="Zhou Y.K."/>
            <person name="Han B.P."/>
            <person name="Song L.R."/>
            <person name="Shu W.S."/>
        </authorList>
    </citation>
    <scope>NUCLEOTIDE SEQUENCE [LARGE SCALE GENOMIC DNA]</scope>
    <source>
        <strain evidence="3 4">FACHB-159</strain>
    </source>
</reference>
<gene>
    <name evidence="3" type="ORF">H6H03_34250</name>
</gene>
<evidence type="ECO:0000259" key="2">
    <source>
        <dbReference type="PROSITE" id="PS51903"/>
    </source>
</evidence>
<dbReference type="Gene3D" id="1.10.1780.10">
    <property type="entry name" value="Clp, N-terminal domain"/>
    <property type="match status" value="1"/>
</dbReference>
<keyword evidence="4" id="KW-1185">Reference proteome</keyword>